<dbReference type="GO" id="GO:0004364">
    <property type="term" value="F:glutathione transferase activity"/>
    <property type="evidence" value="ECO:0007669"/>
    <property type="project" value="UniProtKB-EC"/>
</dbReference>
<dbReference type="GO" id="GO:0004602">
    <property type="term" value="F:glutathione peroxidase activity"/>
    <property type="evidence" value="ECO:0007669"/>
    <property type="project" value="UniProtKB-EC"/>
</dbReference>
<dbReference type="PRINTS" id="PR00160">
    <property type="entry name" value="GLUTAREDOXIN"/>
</dbReference>
<evidence type="ECO:0000313" key="7">
    <source>
        <dbReference type="Proteomes" id="UP000613580"/>
    </source>
</evidence>
<dbReference type="Gene3D" id="3.40.30.10">
    <property type="entry name" value="Glutaredoxin"/>
    <property type="match status" value="1"/>
</dbReference>
<keyword evidence="3" id="KW-0676">Redox-active center</keyword>
<dbReference type="InterPro" id="IPR036249">
    <property type="entry name" value="Thioredoxin-like_sf"/>
</dbReference>
<accession>A0A8H6TI47</accession>
<dbReference type="InterPro" id="IPR014025">
    <property type="entry name" value="Glutaredoxin_subgr"/>
</dbReference>
<organism evidence="6 7">
    <name type="scientific">Mycena chlorophos</name>
    <name type="common">Agaric fungus</name>
    <name type="synonym">Agaricus chlorophos</name>
    <dbReference type="NCBI Taxonomy" id="658473"/>
    <lineage>
        <taxon>Eukaryota</taxon>
        <taxon>Fungi</taxon>
        <taxon>Dikarya</taxon>
        <taxon>Basidiomycota</taxon>
        <taxon>Agaricomycotina</taxon>
        <taxon>Agaricomycetes</taxon>
        <taxon>Agaricomycetidae</taxon>
        <taxon>Agaricales</taxon>
        <taxon>Marasmiineae</taxon>
        <taxon>Mycenaceae</taxon>
        <taxon>Mycena</taxon>
    </lineage>
</organism>
<protein>
    <recommendedName>
        <fullName evidence="2">glutathione peroxidase</fullName>
        <ecNumber evidence="2">1.11.1.9</ecNumber>
    </recommendedName>
</protein>
<dbReference type="InterPro" id="IPR002109">
    <property type="entry name" value="Glutaredoxin"/>
</dbReference>
<keyword evidence="7" id="KW-1185">Reference proteome</keyword>
<dbReference type="EMBL" id="JACAZE010000005">
    <property type="protein sequence ID" value="KAF7317127.1"/>
    <property type="molecule type" value="Genomic_DNA"/>
</dbReference>
<proteinExistence type="predicted"/>
<dbReference type="InterPro" id="IPR011899">
    <property type="entry name" value="Glutaredoxin_euk/vir"/>
</dbReference>
<dbReference type="GO" id="GO:0034599">
    <property type="term" value="P:cellular response to oxidative stress"/>
    <property type="evidence" value="ECO:0007669"/>
    <property type="project" value="TreeGrafter"/>
</dbReference>
<reference evidence="6" key="1">
    <citation type="submission" date="2020-05" db="EMBL/GenBank/DDBJ databases">
        <title>Mycena genomes resolve the evolution of fungal bioluminescence.</title>
        <authorList>
            <person name="Tsai I.J."/>
        </authorList>
    </citation>
    <scope>NUCLEOTIDE SEQUENCE</scope>
    <source>
        <strain evidence="6">110903Hualien_Pintung</strain>
    </source>
</reference>
<dbReference type="NCBIfam" id="TIGR02180">
    <property type="entry name" value="GRX_euk"/>
    <property type="match status" value="1"/>
</dbReference>
<dbReference type="SUPFAM" id="SSF52833">
    <property type="entry name" value="Thioredoxin-like"/>
    <property type="match status" value="1"/>
</dbReference>
<evidence type="ECO:0000256" key="3">
    <source>
        <dbReference type="ARBA" id="ARBA00023284"/>
    </source>
</evidence>
<gene>
    <name evidence="6" type="ORF">HMN09_00447400</name>
</gene>
<dbReference type="Proteomes" id="UP000613580">
    <property type="component" value="Unassembled WGS sequence"/>
</dbReference>
<dbReference type="EC" id="1.11.1.9" evidence="2"/>
<dbReference type="PANTHER" id="PTHR45694">
    <property type="entry name" value="GLUTAREDOXIN 2"/>
    <property type="match status" value="1"/>
</dbReference>
<dbReference type="FunFam" id="3.40.30.10:FF:000026">
    <property type="entry name" value="Glutaredoxin 2"/>
    <property type="match status" value="1"/>
</dbReference>
<sequence length="129" mass="14326">MLLRLLSPLTSTTIYTSASRPLRLQSTMSSVKDTVENAISSNKIVIFSKSWCGYSARAKKLFQEHFPEEKALVLELDERDDGDAIQDYLAQKTGQTTVPNVFVSQKQVGGNDKTQAAFKSGELNRLVNL</sequence>
<dbReference type="GO" id="GO:0015038">
    <property type="term" value="F:glutathione disulfide oxidoreductase activity"/>
    <property type="evidence" value="ECO:0007669"/>
    <property type="project" value="TreeGrafter"/>
</dbReference>
<evidence type="ECO:0000313" key="6">
    <source>
        <dbReference type="EMBL" id="KAF7317127.1"/>
    </source>
</evidence>
<dbReference type="OrthoDB" id="418495at2759"/>
<feature type="domain" description="Glutaredoxin" evidence="5">
    <location>
        <begin position="44"/>
        <end position="106"/>
    </location>
</feature>
<dbReference type="PROSITE" id="PS51354">
    <property type="entry name" value="GLUTAREDOXIN_2"/>
    <property type="match status" value="1"/>
</dbReference>
<name>A0A8H6TI47_MYCCL</name>
<dbReference type="CDD" id="cd03419">
    <property type="entry name" value="GRX_GRXh_1_2_like"/>
    <property type="match status" value="1"/>
</dbReference>
<dbReference type="PANTHER" id="PTHR45694:SF18">
    <property type="entry name" value="GLUTAREDOXIN-1-RELATED"/>
    <property type="match status" value="1"/>
</dbReference>
<comment type="caution">
    <text evidence="6">The sequence shown here is derived from an EMBL/GenBank/DDBJ whole genome shotgun (WGS) entry which is preliminary data.</text>
</comment>
<evidence type="ECO:0000256" key="4">
    <source>
        <dbReference type="ARBA" id="ARBA00035808"/>
    </source>
</evidence>
<dbReference type="AlphaFoldDB" id="A0A8H6TI47"/>
<evidence type="ECO:0000256" key="1">
    <source>
        <dbReference type="ARBA" id="ARBA00000217"/>
    </source>
</evidence>
<comment type="catalytic activity">
    <reaction evidence="4">
        <text>1-chloro-2,4-dinitrobenzene + glutathione = 2,4-dinitrophenyl-S-glutathione + chloride + H(+)</text>
        <dbReference type="Rhea" id="RHEA:51220"/>
        <dbReference type="ChEBI" id="CHEBI:15378"/>
        <dbReference type="ChEBI" id="CHEBI:17996"/>
        <dbReference type="ChEBI" id="CHEBI:34718"/>
        <dbReference type="ChEBI" id="CHEBI:57925"/>
        <dbReference type="ChEBI" id="CHEBI:133977"/>
        <dbReference type="EC" id="2.5.1.18"/>
    </reaction>
</comment>
<evidence type="ECO:0000256" key="2">
    <source>
        <dbReference type="ARBA" id="ARBA00012310"/>
    </source>
</evidence>
<dbReference type="GO" id="GO:0005737">
    <property type="term" value="C:cytoplasm"/>
    <property type="evidence" value="ECO:0007669"/>
    <property type="project" value="TreeGrafter"/>
</dbReference>
<evidence type="ECO:0000259" key="5">
    <source>
        <dbReference type="Pfam" id="PF00462"/>
    </source>
</evidence>
<comment type="catalytic activity">
    <reaction evidence="1">
        <text>2 glutathione + H2O2 = glutathione disulfide + 2 H2O</text>
        <dbReference type="Rhea" id="RHEA:16833"/>
        <dbReference type="ChEBI" id="CHEBI:15377"/>
        <dbReference type="ChEBI" id="CHEBI:16240"/>
        <dbReference type="ChEBI" id="CHEBI:57925"/>
        <dbReference type="ChEBI" id="CHEBI:58297"/>
        <dbReference type="EC" id="1.11.1.9"/>
    </reaction>
</comment>
<dbReference type="Pfam" id="PF00462">
    <property type="entry name" value="Glutaredoxin"/>
    <property type="match status" value="1"/>
</dbReference>